<feature type="domain" description="Peptide N-acetyl-beta-D-glucosaminyl asparaginase amidase A N-terminal" evidence="2">
    <location>
        <begin position="62"/>
        <end position="387"/>
    </location>
</feature>
<dbReference type="OrthoDB" id="339900at2759"/>
<protein>
    <submittedName>
        <fullName evidence="3">Peptide-N4-(N-acetyl-beta-glucosaminyl) asparagineamidase A</fullName>
    </submittedName>
</protein>
<dbReference type="AlphaFoldDB" id="A0A5A7Q9I6"/>
<feature type="signal peptide" evidence="1">
    <location>
        <begin position="1"/>
        <end position="21"/>
    </location>
</feature>
<accession>A0A5A7Q9I6</accession>
<dbReference type="Proteomes" id="UP000325081">
    <property type="component" value="Unassembled WGS sequence"/>
</dbReference>
<dbReference type="Pfam" id="PF25156">
    <property type="entry name" value="PNGase_A_C"/>
    <property type="match status" value="1"/>
</dbReference>
<keyword evidence="4" id="KW-1185">Reference proteome</keyword>
<gene>
    <name evidence="3" type="ORF">STAS_18437</name>
</gene>
<name>A0A5A7Q9I6_STRAF</name>
<dbReference type="PANTHER" id="PTHR31104">
    <property type="entry name" value="PEPTIDE-N4-(N-ACETYL-BETA-GLUCOSAMINYL)ASPARAGINE AMIDASE A PROTEIN"/>
    <property type="match status" value="1"/>
</dbReference>
<keyword evidence="1" id="KW-0732">Signal</keyword>
<dbReference type="InterPro" id="IPR056948">
    <property type="entry name" value="PNGaseA_N"/>
</dbReference>
<evidence type="ECO:0000259" key="2">
    <source>
        <dbReference type="Pfam" id="PF12222"/>
    </source>
</evidence>
<sequence length="572" mass="63559">MGLAKFPLLFFLLLHPLLSTANLHKTAAFFRSQSISGPTPPPAPKTTTPTRYFEVTRPIPHPKTKPCSYLVLQHQFAFTYGKPLVNVPYTPASHCPPQNYAQVVLEWTATCKGRQFDRIFGVWLGGVEIFRSCTAEPRATSIVWTVNKDITRYGSLLTTNNRLVVDLRNVVDANYTGMYNAAITFHFYPSESGLQPKDHAAAPADFILPISKYTPKNGDDGPWFEIYNSTQVESKQFKIPQNSFRAVLEVCLSYHENDEFWYSNPPNSYISENNLTDEEAGNGPFREVSVSLDGKTLGAVWPFTVIYTGGINPLMWRPITGIGSLDLPSYDIELTPFLGWMLDGGRKTHKLGFSVTNALNVWYIGANLHLWLDEGSHQTSGGMLEYRVSPLSLRTCPNITSGLNGSFTTRATRGIVSRGWVNSSLGNMTTKSAQEFEYSNAMVIGDDGGSQTVNQTIIVKTSVKKGNVPSIDSHRKFTLYLYEESIDQGKGVGKEIDNVTLGIEEKGKESNLTNFQSADGYMIYNGSTLVSGLASTKQEYAYMSRDSCYARNVSSRNYTIVSDVESKACRKH</sequence>
<evidence type="ECO:0000313" key="3">
    <source>
        <dbReference type="EMBL" id="GER41714.1"/>
    </source>
</evidence>
<dbReference type="Pfam" id="PF12222">
    <property type="entry name" value="PNGaseA"/>
    <property type="match status" value="1"/>
</dbReference>
<evidence type="ECO:0000313" key="4">
    <source>
        <dbReference type="Proteomes" id="UP000325081"/>
    </source>
</evidence>
<proteinExistence type="predicted"/>
<reference evidence="4" key="1">
    <citation type="journal article" date="2019" name="Curr. Biol.">
        <title>Genome Sequence of Striga asiatica Provides Insight into the Evolution of Plant Parasitism.</title>
        <authorList>
            <person name="Yoshida S."/>
            <person name="Kim S."/>
            <person name="Wafula E.K."/>
            <person name="Tanskanen J."/>
            <person name="Kim Y.M."/>
            <person name="Honaas L."/>
            <person name="Yang Z."/>
            <person name="Spallek T."/>
            <person name="Conn C.E."/>
            <person name="Ichihashi Y."/>
            <person name="Cheong K."/>
            <person name="Cui S."/>
            <person name="Der J.P."/>
            <person name="Gundlach H."/>
            <person name="Jiao Y."/>
            <person name="Hori C."/>
            <person name="Ishida J.K."/>
            <person name="Kasahara H."/>
            <person name="Kiba T."/>
            <person name="Kim M.S."/>
            <person name="Koo N."/>
            <person name="Laohavisit A."/>
            <person name="Lee Y.H."/>
            <person name="Lumba S."/>
            <person name="McCourt P."/>
            <person name="Mortimer J.C."/>
            <person name="Mutuku J.M."/>
            <person name="Nomura T."/>
            <person name="Sasaki-Sekimoto Y."/>
            <person name="Seto Y."/>
            <person name="Wang Y."/>
            <person name="Wakatake T."/>
            <person name="Sakakibara H."/>
            <person name="Demura T."/>
            <person name="Yamaguchi S."/>
            <person name="Yoneyama K."/>
            <person name="Manabe R.I."/>
            <person name="Nelson D.C."/>
            <person name="Schulman A.H."/>
            <person name="Timko M.P."/>
            <person name="dePamphilis C.W."/>
            <person name="Choi D."/>
            <person name="Shirasu K."/>
        </authorList>
    </citation>
    <scope>NUCLEOTIDE SEQUENCE [LARGE SCALE GENOMIC DNA]</scope>
    <source>
        <strain evidence="4">cv. UVA1</strain>
    </source>
</reference>
<organism evidence="3 4">
    <name type="scientific">Striga asiatica</name>
    <name type="common">Asiatic witchweed</name>
    <name type="synonym">Buchnera asiatica</name>
    <dbReference type="NCBI Taxonomy" id="4170"/>
    <lineage>
        <taxon>Eukaryota</taxon>
        <taxon>Viridiplantae</taxon>
        <taxon>Streptophyta</taxon>
        <taxon>Embryophyta</taxon>
        <taxon>Tracheophyta</taxon>
        <taxon>Spermatophyta</taxon>
        <taxon>Magnoliopsida</taxon>
        <taxon>eudicotyledons</taxon>
        <taxon>Gunneridae</taxon>
        <taxon>Pentapetalae</taxon>
        <taxon>asterids</taxon>
        <taxon>lamiids</taxon>
        <taxon>Lamiales</taxon>
        <taxon>Orobanchaceae</taxon>
        <taxon>Buchnereae</taxon>
        <taxon>Striga</taxon>
    </lineage>
</organism>
<feature type="chain" id="PRO_5023097559" evidence="1">
    <location>
        <begin position="22"/>
        <end position="572"/>
    </location>
</feature>
<dbReference type="InterPro" id="IPR021102">
    <property type="entry name" value="PNGase_A"/>
</dbReference>
<dbReference type="EMBL" id="BKCP01006183">
    <property type="protein sequence ID" value="GER41714.1"/>
    <property type="molecule type" value="Genomic_DNA"/>
</dbReference>
<comment type="caution">
    <text evidence="3">The sequence shown here is derived from an EMBL/GenBank/DDBJ whole genome shotgun (WGS) entry which is preliminary data.</text>
</comment>
<evidence type="ECO:0000256" key="1">
    <source>
        <dbReference type="SAM" id="SignalP"/>
    </source>
</evidence>